<keyword evidence="7" id="KW-0067">ATP-binding</keyword>
<dbReference type="PANTHER" id="PTHR11384:SF67">
    <property type="entry name" value="ATP-BINDING CASSETTE SUB-FAMILY D MEMBER 1"/>
    <property type="match status" value="1"/>
</dbReference>
<evidence type="ECO:0000256" key="12">
    <source>
        <dbReference type="SAM" id="Phobius"/>
    </source>
</evidence>
<evidence type="ECO:0000256" key="1">
    <source>
        <dbReference type="ARBA" id="ARBA00004585"/>
    </source>
</evidence>
<keyword evidence="3" id="KW-0813">Transport</keyword>
<dbReference type="InterPro" id="IPR036640">
    <property type="entry name" value="ABC1_TM_sf"/>
</dbReference>
<dbReference type="Pfam" id="PF00005">
    <property type="entry name" value="ABC_tran"/>
    <property type="match status" value="1"/>
</dbReference>
<evidence type="ECO:0000259" key="14">
    <source>
        <dbReference type="PROSITE" id="PS50929"/>
    </source>
</evidence>
<evidence type="ECO:0000256" key="9">
    <source>
        <dbReference type="ARBA" id="ARBA00022989"/>
    </source>
</evidence>
<evidence type="ECO:0000256" key="2">
    <source>
        <dbReference type="ARBA" id="ARBA00008575"/>
    </source>
</evidence>
<dbReference type="RefSeq" id="XP_031554311.1">
    <property type="nucleotide sequence ID" value="XM_031698451.1"/>
</dbReference>
<dbReference type="AlphaFoldDB" id="A0A6P8HEY5"/>
<evidence type="ECO:0000313" key="15">
    <source>
        <dbReference type="Proteomes" id="UP000515163"/>
    </source>
</evidence>
<sequence>MPVISRRHVNIAGTTAVVAGSAYFLKEFGPVLCQKFKSRFLTAGDIPPDREEVILRPNAGKNVFKVKNTLVIDKEFIDQLLKLLKIVIPRVWSKQVVLLFFHSSCLVARTFLSIYVATLDGQVIKSIVQKNARKFAFHLMKWIAVAIPATFINSMIRYLENRIALAFRSELVNHAYKKYFANQTYYRVCNLDSRLTNADECLTEDIRMFCSSIAHLYSHLTKPCLDVLVIVWTLNRMARKRGTSWKLPSTIASVVIYVTAITLRALSPKFGKMAAEESKRRGHLRHLHSRVINNAEEIAFYNGHKVEQSWLLKGFKSLADQMELIFFKRLWYVMLEQFLMKYVWSAAGLCMVASSILMGSEEGAAVEDNGVSNRAQQITTSRHLLISAADAIERIMSSYKEITELSGYTSRVSEMLSVFEDIKKGHCMRALENSDSSITMENCGKVAKPGQVVKLDQMPGGHVTDTDGNISLKDVAIITPCGDVVVSGLTLELQPGMHLLITGPNGCGKSSLFRILSGLWPIYMGHLAKPPPSHMFYIPQRPYMPIGSLLDQVIYPDGIEDMRKKGISEKDLEDILHTVHLQYIVKREGGWNTVKEWKDVFSGGEKQRMGMARLFYHRPQFALLDECTSAVSIDVEGSIFQAAKDCGITLLSISHRPSLWKYHTHLLQFDGEGGWKWEELDTATRLTLNEEKQRLEAQLAGIPAMQQRLKDLCLLLGDDSVLCR</sequence>
<dbReference type="KEGG" id="aten:116291288"/>
<dbReference type="PROSITE" id="PS50929">
    <property type="entry name" value="ABC_TM1F"/>
    <property type="match status" value="1"/>
</dbReference>
<comment type="subcellular location">
    <subcellularLocation>
        <location evidence="1">Peroxisome membrane</location>
        <topology evidence="1">Multi-pass membrane protein</topology>
    </subcellularLocation>
</comment>
<dbReference type="InterPro" id="IPR011527">
    <property type="entry name" value="ABC1_TM_dom"/>
</dbReference>
<dbReference type="GO" id="GO:0016887">
    <property type="term" value="F:ATP hydrolysis activity"/>
    <property type="evidence" value="ECO:0007669"/>
    <property type="project" value="InterPro"/>
</dbReference>
<dbReference type="GO" id="GO:0005324">
    <property type="term" value="F:long-chain fatty acid transmembrane transporter activity"/>
    <property type="evidence" value="ECO:0007669"/>
    <property type="project" value="TreeGrafter"/>
</dbReference>
<keyword evidence="15" id="KW-1185">Reference proteome</keyword>
<reference evidence="16" key="1">
    <citation type="submission" date="2025-08" db="UniProtKB">
        <authorList>
            <consortium name="RefSeq"/>
        </authorList>
    </citation>
    <scope>IDENTIFICATION</scope>
    <source>
        <tissue evidence="16">Tentacle</tissue>
    </source>
</reference>
<dbReference type="InterPro" id="IPR027417">
    <property type="entry name" value="P-loop_NTPase"/>
</dbReference>
<keyword evidence="11" id="KW-0576">Peroxisome</keyword>
<dbReference type="SUPFAM" id="SSF52540">
    <property type="entry name" value="P-loop containing nucleoside triphosphate hydrolases"/>
    <property type="match status" value="1"/>
</dbReference>
<feature type="domain" description="ABC transmembrane type-1" evidence="14">
    <location>
        <begin position="105"/>
        <end position="340"/>
    </location>
</feature>
<dbReference type="PROSITE" id="PS50893">
    <property type="entry name" value="ABC_TRANSPORTER_2"/>
    <property type="match status" value="1"/>
</dbReference>
<dbReference type="GO" id="GO:0005778">
    <property type="term" value="C:peroxisomal membrane"/>
    <property type="evidence" value="ECO:0007669"/>
    <property type="project" value="UniProtKB-SubCell"/>
</dbReference>
<evidence type="ECO:0000256" key="4">
    <source>
        <dbReference type="ARBA" id="ARBA00022692"/>
    </source>
</evidence>
<dbReference type="InterPro" id="IPR003439">
    <property type="entry name" value="ABC_transporter-like_ATP-bd"/>
</dbReference>
<evidence type="ECO:0000313" key="16">
    <source>
        <dbReference type="RefSeq" id="XP_031554311.1"/>
    </source>
</evidence>
<dbReference type="GO" id="GO:0006635">
    <property type="term" value="P:fatty acid beta-oxidation"/>
    <property type="evidence" value="ECO:0007669"/>
    <property type="project" value="TreeGrafter"/>
</dbReference>
<dbReference type="FunFam" id="3.40.50.300:FF:000800">
    <property type="entry name" value="ATP-binding cassette sub-family D member 1"/>
    <property type="match status" value="1"/>
</dbReference>
<dbReference type="Proteomes" id="UP000515163">
    <property type="component" value="Unplaced"/>
</dbReference>
<dbReference type="InterPro" id="IPR017871">
    <property type="entry name" value="ABC_transporter-like_CS"/>
</dbReference>
<dbReference type="GO" id="GO:0015910">
    <property type="term" value="P:long-chain fatty acid import into peroxisome"/>
    <property type="evidence" value="ECO:0007669"/>
    <property type="project" value="TreeGrafter"/>
</dbReference>
<keyword evidence="10 12" id="KW-0472">Membrane</keyword>
<evidence type="ECO:0000256" key="10">
    <source>
        <dbReference type="ARBA" id="ARBA00023136"/>
    </source>
</evidence>
<dbReference type="GeneID" id="116291288"/>
<dbReference type="OrthoDB" id="422637at2759"/>
<dbReference type="SUPFAM" id="SSF90123">
    <property type="entry name" value="ABC transporter transmembrane region"/>
    <property type="match status" value="1"/>
</dbReference>
<dbReference type="InterPro" id="IPR050835">
    <property type="entry name" value="ABC_transporter_sub-D"/>
</dbReference>
<dbReference type="Gene3D" id="3.40.50.300">
    <property type="entry name" value="P-loop containing nucleotide triphosphate hydrolases"/>
    <property type="match status" value="1"/>
</dbReference>
<dbReference type="CDD" id="cd03223">
    <property type="entry name" value="ABCD_peroxisomal_ALDP"/>
    <property type="match status" value="1"/>
</dbReference>
<evidence type="ECO:0000256" key="7">
    <source>
        <dbReference type="ARBA" id="ARBA00022840"/>
    </source>
</evidence>
<dbReference type="FunCoup" id="A0A6P8HEY5">
    <property type="interactions" value="1458"/>
</dbReference>
<protein>
    <submittedName>
        <fullName evidence="16">ATP-binding cassette sub-family D member 2-like</fullName>
    </submittedName>
</protein>
<dbReference type="InParanoid" id="A0A6P8HEY5"/>
<dbReference type="InterPro" id="IPR003593">
    <property type="entry name" value="AAA+_ATPase"/>
</dbReference>
<organism evidence="15 16">
    <name type="scientific">Actinia tenebrosa</name>
    <name type="common">Australian red waratah sea anemone</name>
    <dbReference type="NCBI Taxonomy" id="6105"/>
    <lineage>
        <taxon>Eukaryota</taxon>
        <taxon>Metazoa</taxon>
        <taxon>Cnidaria</taxon>
        <taxon>Anthozoa</taxon>
        <taxon>Hexacorallia</taxon>
        <taxon>Actiniaria</taxon>
        <taxon>Actiniidae</taxon>
        <taxon>Actinia</taxon>
    </lineage>
</organism>
<evidence type="ECO:0000256" key="11">
    <source>
        <dbReference type="ARBA" id="ARBA00023140"/>
    </source>
</evidence>
<keyword evidence="6" id="KW-0378">Hydrolase</keyword>
<dbReference type="SMART" id="SM00382">
    <property type="entry name" value="AAA"/>
    <property type="match status" value="1"/>
</dbReference>
<evidence type="ECO:0000259" key="13">
    <source>
        <dbReference type="PROSITE" id="PS50893"/>
    </source>
</evidence>
<feature type="domain" description="ABC transporter" evidence="13">
    <location>
        <begin position="470"/>
        <end position="696"/>
    </location>
</feature>
<feature type="transmembrane region" description="Helical" evidence="12">
    <location>
        <begin position="139"/>
        <end position="159"/>
    </location>
</feature>
<keyword evidence="5" id="KW-0547">Nucleotide-binding</keyword>
<evidence type="ECO:0000256" key="3">
    <source>
        <dbReference type="ARBA" id="ARBA00022448"/>
    </source>
</evidence>
<evidence type="ECO:0000256" key="6">
    <source>
        <dbReference type="ARBA" id="ARBA00022801"/>
    </source>
</evidence>
<comment type="similarity">
    <text evidence="2">Belongs to the ABC transporter superfamily. ABCD family. Peroxisomal fatty acyl CoA transporter (TC 3.A.1.203) subfamily.</text>
</comment>
<keyword evidence="9 12" id="KW-1133">Transmembrane helix</keyword>
<dbReference type="GO" id="GO:0042760">
    <property type="term" value="P:very long-chain fatty acid catabolic process"/>
    <property type="evidence" value="ECO:0007669"/>
    <property type="project" value="TreeGrafter"/>
</dbReference>
<evidence type="ECO:0000256" key="8">
    <source>
        <dbReference type="ARBA" id="ARBA00022967"/>
    </source>
</evidence>
<dbReference type="PROSITE" id="PS00211">
    <property type="entry name" value="ABC_TRANSPORTER_1"/>
    <property type="match status" value="1"/>
</dbReference>
<feature type="transmembrane region" description="Helical" evidence="12">
    <location>
        <begin position="245"/>
        <end position="266"/>
    </location>
</feature>
<dbReference type="GO" id="GO:0140359">
    <property type="term" value="F:ABC-type transporter activity"/>
    <property type="evidence" value="ECO:0007669"/>
    <property type="project" value="InterPro"/>
</dbReference>
<feature type="transmembrane region" description="Helical" evidence="12">
    <location>
        <begin position="96"/>
        <end position="119"/>
    </location>
</feature>
<name>A0A6P8HEY5_ACTTE</name>
<keyword evidence="8" id="KW-1278">Translocase</keyword>
<keyword evidence="4 12" id="KW-0812">Transmembrane</keyword>
<dbReference type="Gene3D" id="1.20.1560.10">
    <property type="entry name" value="ABC transporter type 1, transmembrane domain"/>
    <property type="match status" value="1"/>
</dbReference>
<dbReference type="GO" id="GO:0005524">
    <property type="term" value="F:ATP binding"/>
    <property type="evidence" value="ECO:0007669"/>
    <property type="project" value="UniProtKB-KW"/>
</dbReference>
<dbReference type="PANTHER" id="PTHR11384">
    <property type="entry name" value="ATP-BINDING CASSETTE, SUB-FAMILY D MEMBER"/>
    <property type="match status" value="1"/>
</dbReference>
<gene>
    <name evidence="16" type="primary">LOC116291288</name>
</gene>
<dbReference type="GO" id="GO:0007031">
    <property type="term" value="P:peroxisome organization"/>
    <property type="evidence" value="ECO:0007669"/>
    <property type="project" value="TreeGrafter"/>
</dbReference>
<accession>A0A6P8HEY5</accession>
<evidence type="ECO:0000256" key="5">
    <source>
        <dbReference type="ARBA" id="ARBA00022741"/>
    </source>
</evidence>
<proteinExistence type="inferred from homology"/>
<dbReference type="Pfam" id="PF06472">
    <property type="entry name" value="ABC_membrane_2"/>
    <property type="match status" value="1"/>
</dbReference>